<gene>
    <name evidence="10" type="ORF">NVS89_13645</name>
</gene>
<evidence type="ECO:0000256" key="2">
    <source>
        <dbReference type="ARBA" id="ARBA00008255"/>
    </source>
</evidence>
<evidence type="ECO:0000256" key="6">
    <source>
        <dbReference type="ARBA" id="ARBA00022989"/>
    </source>
</evidence>
<evidence type="ECO:0000256" key="4">
    <source>
        <dbReference type="ARBA" id="ARBA00022519"/>
    </source>
</evidence>
<evidence type="ECO:0000256" key="5">
    <source>
        <dbReference type="ARBA" id="ARBA00022692"/>
    </source>
</evidence>
<feature type="region of interest" description="Disordered" evidence="8">
    <location>
        <begin position="345"/>
        <end position="364"/>
    </location>
</feature>
<comment type="caution">
    <text evidence="10">The sequence shown here is derived from an EMBL/GenBank/DDBJ whole genome shotgun (WGS) entry which is preliminary data.</text>
</comment>
<dbReference type="InterPro" id="IPR006507">
    <property type="entry name" value="UPF0283"/>
</dbReference>
<accession>A0A9X2PJ75</accession>
<keyword evidence="3" id="KW-1003">Cell membrane</keyword>
<dbReference type="InterPro" id="IPR021147">
    <property type="entry name" value="DUF697"/>
</dbReference>
<comment type="subcellular location">
    <subcellularLocation>
        <location evidence="1">Cell inner membrane</location>
        <topology evidence="1">Multi-pass membrane protein</topology>
    </subcellularLocation>
</comment>
<evidence type="ECO:0000256" key="7">
    <source>
        <dbReference type="ARBA" id="ARBA00023136"/>
    </source>
</evidence>
<evidence type="ECO:0000256" key="3">
    <source>
        <dbReference type="ARBA" id="ARBA00022475"/>
    </source>
</evidence>
<dbReference type="Proteomes" id="UP001151088">
    <property type="component" value="Unassembled WGS sequence"/>
</dbReference>
<dbReference type="RefSeq" id="WP_258733296.1">
    <property type="nucleotide sequence ID" value="NZ_JANTHZ010000005.1"/>
</dbReference>
<keyword evidence="11" id="KW-1185">Reference proteome</keyword>
<comment type="similarity">
    <text evidence="2">Belongs to the UPF0283 family.</text>
</comment>
<protein>
    <submittedName>
        <fullName evidence="10">YcjF family protein</fullName>
    </submittedName>
</protein>
<evidence type="ECO:0000313" key="10">
    <source>
        <dbReference type="EMBL" id="MCS0496142.1"/>
    </source>
</evidence>
<evidence type="ECO:0000256" key="1">
    <source>
        <dbReference type="ARBA" id="ARBA00004429"/>
    </source>
</evidence>
<organism evidence="10 11">
    <name type="scientific">Ancylobacter mangrovi</name>
    <dbReference type="NCBI Taxonomy" id="2972472"/>
    <lineage>
        <taxon>Bacteria</taxon>
        <taxon>Pseudomonadati</taxon>
        <taxon>Pseudomonadota</taxon>
        <taxon>Alphaproteobacteria</taxon>
        <taxon>Hyphomicrobiales</taxon>
        <taxon>Xanthobacteraceae</taxon>
        <taxon>Ancylobacter</taxon>
    </lineage>
</organism>
<feature type="transmembrane region" description="Helical" evidence="9">
    <location>
        <begin position="93"/>
        <end position="114"/>
    </location>
</feature>
<reference evidence="10" key="1">
    <citation type="submission" date="2022-08" db="EMBL/GenBank/DDBJ databases">
        <authorList>
            <person name="Li F."/>
        </authorList>
    </citation>
    <scope>NUCLEOTIDE SEQUENCE</scope>
    <source>
        <strain evidence="10">MQZ15Z-1</strain>
    </source>
</reference>
<keyword evidence="6 9" id="KW-1133">Transmembrane helix</keyword>
<dbReference type="PANTHER" id="PTHR39342">
    <property type="entry name" value="UPF0283 MEMBRANE PROTEIN YCJF"/>
    <property type="match status" value="1"/>
</dbReference>
<keyword evidence="4" id="KW-0997">Cell inner membrane</keyword>
<evidence type="ECO:0000313" key="11">
    <source>
        <dbReference type="Proteomes" id="UP001151088"/>
    </source>
</evidence>
<evidence type="ECO:0000256" key="8">
    <source>
        <dbReference type="SAM" id="MobiDB-lite"/>
    </source>
</evidence>
<sequence length="364" mass="38103">MTDRHNRRPQAFRLDDPGVVFADEGQPAPRGAVVVTPTPPIPDMAEEIALPPPPPRSSRWGVLFWTGLGGLVSLGLGLAVSKLVEDLFARADWLGYVGAGFAAAFVVACLGLLARETFGLMRLKTLNKLRERAALALEKDDRRVAEGVTKELITLSRGSPGLLRARTELASHLDAIIDGADLIRLTERHLMAPLDAEATRLVSNAAKRVSVVTAVSPRAAVDLVFVALTAVGLIRRLALLYGGRPGALGMVRLFRQVVAHLAVTGGMAAGDSLIQQVVGHGIAAKLSARLGEGVVNGLLTARLGLAAIEVTRPLPFAALPAPALSDVASGLITRETATGEMAVREALGEDAAGKARPGKRPSAG</sequence>
<feature type="transmembrane region" description="Helical" evidence="9">
    <location>
        <begin position="62"/>
        <end position="81"/>
    </location>
</feature>
<dbReference type="EMBL" id="JANTHZ010000005">
    <property type="protein sequence ID" value="MCS0496142.1"/>
    <property type="molecule type" value="Genomic_DNA"/>
</dbReference>
<evidence type="ECO:0000256" key="9">
    <source>
        <dbReference type="SAM" id="Phobius"/>
    </source>
</evidence>
<dbReference type="AlphaFoldDB" id="A0A9X2PJ75"/>
<dbReference type="Pfam" id="PF05128">
    <property type="entry name" value="DUF697"/>
    <property type="match status" value="1"/>
</dbReference>
<dbReference type="PANTHER" id="PTHR39342:SF1">
    <property type="entry name" value="UPF0283 MEMBRANE PROTEIN YCJF"/>
    <property type="match status" value="1"/>
</dbReference>
<dbReference type="GO" id="GO:0005886">
    <property type="term" value="C:plasma membrane"/>
    <property type="evidence" value="ECO:0007669"/>
    <property type="project" value="UniProtKB-SubCell"/>
</dbReference>
<keyword evidence="5 9" id="KW-0812">Transmembrane</keyword>
<name>A0A9X2PJ75_9HYPH</name>
<keyword evidence="7 9" id="KW-0472">Membrane</keyword>
<proteinExistence type="inferred from homology"/>
<dbReference type="NCBIfam" id="TIGR01620">
    <property type="entry name" value="hyp_HI0043"/>
    <property type="match status" value="1"/>
</dbReference>